<evidence type="ECO:0000256" key="1">
    <source>
        <dbReference type="ARBA" id="ARBA00010333"/>
    </source>
</evidence>
<dbReference type="KEGG" id="tcd:AAIA72_15605"/>
<keyword evidence="2" id="KW-0732">Signal</keyword>
<reference evidence="4" key="1">
    <citation type="submission" date="2024-05" db="EMBL/GenBank/DDBJ databases">
        <title>Genome sequencing of novel strain.</title>
        <authorList>
            <person name="Ganbat D."/>
            <person name="Ganbat S."/>
            <person name="Lee S.-J."/>
        </authorList>
    </citation>
    <scope>NUCLEOTIDE SEQUENCE</scope>
    <source>
        <strain evidence="4">SMD15-11</strain>
    </source>
</reference>
<dbReference type="RefSeq" id="WP_369601214.1">
    <property type="nucleotide sequence ID" value="NZ_CP154858.1"/>
</dbReference>
<name>A0AB39UV60_9GAMM</name>
<accession>A0AB39UV60</accession>
<dbReference type="Gene3D" id="3.40.190.10">
    <property type="entry name" value="Periplasmic binding protein-like II"/>
    <property type="match status" value="2"/>
</dbReference>
<dbReference type="InterPro" id="IPR001638">
    <property type="entry name" value="Solute-binding_3/MltF_N"/>
</dbReference>
<evidence type="ECO:0000259" key="3">
    <source>
        <dbReference type="Pfam" id="PF00497"/>
    </source>
</evidence>
<comment type="similarity">
    <text evidence="1">Belongs to the bacterial solute-binding protein 3 family.</text>
</comment>
<feature type="domain" description="Solute-binding protein family 3/N-terminal" evidence="3">
    <location>
        <begin position="46"/>
        <end position="241"/>
    </location>
</feature>
<dbReference type="SUPFAM" id="SSF53850">
    <property type="entry name" value="Periplasmic binding protein-like II"/>
    <property type="match status" value="1"/>
</dbReference>
<proteinExistence type="inferred from homology"/>
<evidence type="ECO:0000313" key="4">
    <source>
        <dbReference type="EMBL" id="XDT72202.1"/>
    </source>
</evidence>
<organism evidence="4">
    <name type="scientific">Thermohahella caldifontis</name>
    <dbReference type="NCBI Taxonomy" id="3142973"/>
    <lineage>
        <taxon>Bacteria</taxon>
        <taxon>Pseudomonadati</taxon>
        <taxon>Pseudomonadota</taxon>
        <taxon>Gammaproteobacteria</taxon>
        <taxon>Oceanospirillales</taxon>
        <taxon>Hahellaceae</taxon>
        <taxon>Thermohahella</taxon>
    </lineage>
</organism>
<dbReference type="AlphaFoldDB" id="A0AB39UV60"/>
<dbReference type="PANTHER" id="PTHR35936">
    <property type="entry name" value="MEMBRANE-BOUND LYTIC MUREIN TRANSGLYCOSYLASE F"/>
    <property type="match status" value="1"/>
</dbReference>
<protein>
    <submittedName>
        <fullName evidence="4">Transporter substrate-binding domain-containing protein</fullName>
    </submittedName>
</protein>
<dbReference type="PROSITE" id="PS51257">
    <property type="entry name" value="PROKAR_LIPOPROTEIN"/>
    <property type="match status" value="1"/>
</dbReference>
<evidence type="ECO:0000256" key="2">
    <source>
        <dbReference type="ARBA" id="ARBA00022729"/>
    </source>
</evidence>
<dbReference type="PANTHER" id="PTHR35936:SF25">
    <property type="entry name" value="ABC TRANSPORTER SUBSTRATE-BINDING PROTEIN"/>
    <property type="match status" value="1"/>
</dbReference>
<gene>
    <name evidence="4" type="ORF">AAIA72_15605</name>
</gene>
<dbReference type="Pfam" id="PF00497">
    <property type="entry name" value="SBP_bac_3"/>
    <property type="match status" value="1"/>
</dbReference>
<sequence>MKGSRMVGMVLWLWSACVWADPVRISTGEWPPLIDSSAPGDGPLARVVREAFAQQGIEVEFVFLPWRRALWEVESGAVPLSMAWRHTPARDARFLFSSENVYQGENLFFYNRLSRFDWKSPDDLARYRLGGVRGYAYSDAFDEAARSGKLNVFRVNDEKSLIAMLLAGRIDAFPADRQVGRNLIYQYAGDKADQIGVHPLPLTRKPLYLVGSRTDAAQQLMSRFDEGLRQLKASGKFREIYMPREMAEK</sequence>
<dbReference type="EMBL" id="CP154858">
    <property type="protein sequence ID" value="XDT72202.1"/>
    <property type="molecule type" value="Genomic_DNA"/>
</dbReference>